<evidence type="ECO:0000313" key="3">
    <source>
        <dbReference type="EMBL" id="KUJ17961.1"/>
    </source>
</evidence>
<feature type="region of interest" description="Disordered" evidence="1">
    <location>
        <begin position="1506"/>
        <end position="1565"/>
    </location>
</feature>
<feature type="transmembrane region" description="Helical" evidence="2">
    <location>
        <begin position="815"/>
        <end position="833"/>
    </location>
</feature>
<feature type="region of interest" description="Disordered" evidence="1">
    <location>
        <begin position="1"/>
        <end position="30"/>
    </location>
</feature>
<dbReference type="KEGG" id="psco:LY89DRAFT_781079"/>
<dbReference type="PANTHER" id="PTHR37544:SF3">
    <property type="entry name" value="SPRAY"/>
    <property type="match status" value="1"/>
</dbReference>
<sequence length="1587" mass="174607">MSMEDVRAGGPSGRPSLGNRRQTIPRKPVGIERHDTLSVPSGYTFDVRGHEDGASFVSRLSTQSSGGFYGHGFISTFSPDTGYHGNNIGEQDIPLMDITPATPRHGTSDKDSIPPSRIDPLSDYFEQNPDYLDERPCDWLPAALRWPFMTILLLVSFGLGILVLALTIVSARNSGLGSDQNTSIFLFGWRFTPTLFAVIYTLLLMAMVGEIKRTEPYARLSRPQGSSAASSLFFKPRAFWFDPFDSFSKQKNDRIRNWTLFWASIVYILGLLIVSPFSAALLSPAEVLITQDAQFSRLATSAASPMQLSTDDSVFFRTISSIILNTTTSAWLSNNYTVVPFWPSNLHSVPSGAALSANEEQWVGNTTVFQTSLQCDTMNLKQFSNYSLNSTAQYNASTIVTTNLTSFVLESEDGCSFGLSGLTPEYDGTGVIWSTGGGWWAAAPNFSYPLLWGAGNGSAADFTTETPIAINSSSQCGNRTMFFLATPESVQPYQAKGYICSSGYYSAILPVTVSNTGTSSSFKFDEQQFNRTKTPIPANVLNLTDFENTFLSQNWSTKFQPPDSSTNPVMTIRPGIGGPLILVGAQNGFDIPAMIANPNLVDQGRQVKQRLLGESMQPIFQQIGTQQAEDIQGQIGVNEERIVVSLIIGTLLTVVLFMSTFMIGLVVYFTRLRKRPLNLYQNPTSTAAAASLIRSEPSSRSIFEGLDRSSEDAMLRQLDGYVFSLRDGVLYSYHVKDNFQESKFDTNSVNESSKPEDWRPKVLRGWLLALLLFLLAALVITLAVLYAKFHTSGIHQSFLVSGIDFKIDNRSLEALAPYSIIPTLIAVGIRLWWGSIDETFRRLQPYVSMAHNQSESMKMTVLSYVSAPLVWAAVKAVPYRHWLLVIVAAGAFLSEIFTIGMSALWDRNPGFRTYNSTLARTVEFRSVPAIFEVPPPSPHGYDASVDTQNAKGALTNVFGNLLTSWLYAAINEGAYNTTPSAWMNDDWAFMPAEISSISISSQSVSSSDNAPVAGSAVNATFDTPAIRGRLECSPLDMSNTSAWLYTLDFTNKTAWNSTIPSDLKTGYELKLGLAMNESVGDGKYTYWDDDSPYFSFFATDYRLKCCGNETNGTVNEASVGYWSLPADSMHQGIVVKWITGHPYVSQFNDSTGSDYLSPGEGYGAHLHWAWKDVPKVTALNCTPVFETANASITVDVSTGIVQNYTINDTPRLDPNAWAYNYVQLNVSKGVPYNATMYTGSGYEVKPGSFVNNVTVSYGYLFHDALLGAANSALTGNDPMAASVTAENLSDRTFNFRLPGLNVDFMSYVSLSLANNTASPLLDPNTLGNISSTVFSMFFKHFVHSNVTTNAGMYMNGSWGLQPRGAVIPSDLGPTISSLSKAYLQDNFTASNTPPTITTTISTRIQQLDLSPVAVFLCISILCFLMLTTAIVLGWHRKYLRLLPRDVDTLGSILGFVYASERLLAKSNDKTALETDAGNTEMVRMGWFESRGKRRWGVEIVDRPVGLRKPPKPVKVPKLPKPPRMPKPPRPPKVPSERKRKKDKQKAVERIETGYPMPGMARGDYEEVGSGVDLSAWQLRPARAERWA</sequence>
<accession>A0A194XCT3</accession>
<evidence type="ECO:0000256" key="1">
    <source>
        <dbReference type="SAM" id="MobiDB-lite"/>
    </source>
</evidence>
<keyword evidence="2" id="KW-1133">Transmembrane helix</keyword>
<organism evidence="3 4">
    <name type="scientific">Mollisia scopiformis</name>
    <name type="common">Conifer needle endophyte fungus</name>
    <name type="synonym">Phialocephala scopiformis</name>
    <dbReference type="NCBI Taxonomy" id="149040"/>
    <lineage>
        <taxon>Eukaryota</taxon>
        <taxon>Fungi</taxon>
        <taxon>Dikarya</taxon>
        <taxon>Ascomycota</taxon>
        <taxon>Pezizomycotina</taxon>
        <taxon>Leotiomycetes</taxon>
        <taxon>Helotiales</taxon>
        <taxon>Mollisiaceae</taxon>
        <taxon>Mollisia</taxon>
    </lineage>
</organism>
<dbReference type="RefSeq" id="XP_018072316.1">
    <property type="nucleotide sequence ID" value="XM_018222446.1"/>
</dbReference>
<dbReference type="InParanoid" id="A0A194XCT3"/>
<feature type="transmembrane region" description="Helical" evidence="2">
    <location>
        <begin position="1412"/>
        <end position="1434"/>
    </location>
</feature>
<feature type="transmembrane region" description="Helical" evidence="2">
    <location>
        <begin position="151"/>
        <end position="171"/>
    </location>
</feature>
<dbReference type="InterPro" id="IPR021840">
    <property type="entry name" value="DUF3433"/>
</dbReference>
<reference evidence="3 4" key="1">
    <citation type="submission" date="2015-10" db="EMBL/GenBank/DDBJ databases">
        <title>Full genome of DAOMC 229536 Phialocephala scopiformis, a fungal endophyte of spruce producing the potent anti-insectan compound rugulosin.</title>
        <authorList>
            <consortium name="DOE Joint Genome Institute"/>
            <person name="Walker A.K."/>
            <person name="Frasz S.L."/>
            <person name="Seifert K.A."/>
            <person name="Miller J.D."/>
            <person name="Mondo S.J."/>
            <person name="Labutti K."/>
            <person name="Lipzen A."/>
            <person name="Dockter R."/>
            <person name="Kennedy M."/>
            <person name="Grigoriev I.V."/>
            <person name="Spatafora J.W."/>
        </authorList>
    </citation>
    <scope>NUCLEOTIDE SEQUENCE [LARGE SCALE GENOMIC DNA]</scope>
    <source>
        <strain evidence="3 4">CBS 120377</strain>
    </source>
</reference>
<dbReference type="PANTHER" id="PTHR37544">
    <property type="entry name" value="SPRAY-RELATED"/>
    <property type="match status" value="1"/>
</dbReference>
<feature type="transmembrane region" description="Helical" evidence="2">
    <location>
        <begin position="259"/>
        <end position="282"/>
    </location>
</feature>
<feature type="compositionally biased region" description="Pro residues" evidence="1">
    <location>
        <begin position="1518"/>
        <end position="1533"/>
    </location>
</feature>
<feature type="transmembrane region" description="Helical" evidence="2">
    <location>
        <begin position="191"/>
        <end position="209"/>
    </location>
</feature>
<dbReference type="OrthoDB" id="3248909at2759"/>
<protein>
    <submittedName>
        <fullName evidence="3">Uncharacterized protein</fullName>
    </submittedName>
</protein>
<keyword evidence="2" id="KW-0812">Transmembrane</keyword>
<feature type="transmembrane region" description="Helical" evidence="2">
    <location>
        <begin position="882"/>
        <end position="905"/>
    </location>
</feature>
<dbReference type="Proteomes" id="UP000070700">
    <property type="component" value="Unassembled WGS sequence"/>
</dbReference>
<dbReference type="EMBL" id="KQ947413">
    <property type="protein sequence ID" value="KUJ17961.1"/>
    <property type="molecule type" value="Genomic_DNA"/>
</dbReference>
<dbReference type="Pfam" id="PF11915">
    <property type="entry name" value="DUF3433"/>
    <property type="match status" value="2"/>
</dbReference>
<name>A0A194XCT3_MOLSC</name>
<gene>
    <name evidence="3" type="ORF">LY89DRAFT_781079</name>
</gene>
<dbReference type="GeneID" id="28832172"/>
<evidence type="ECO:0000313" key="4">
    <source>
        <dbReference type="Proteomes" id="UP000070700"/>
    </source>
</evidence>
<feature type="transmembrane region" description="Helical" evidence="2">
    <location>
        <begin position="642"/>
        <end position="669"/>
    </location>
</feature>
<evidence type="ECO:0000256" key="2">
    <source>
        <dbReference type="SAM" id="Phobius"/>
    </source>
</evidence>
<keyword evidence="4" id="KW-1185">Reference proteome</keyword>
<proteinExistence type="predicted"/>
<feature type="transmembrane region" description="Helical" evidence="2">
    <location>
        <begin position="766"/>
        <end position="787"/>
    </location>
</feature>
<keyword evidence="2" id="KW-0472">Membrane</keyword>